<keyword evidence="6" id="KW-1185">Reference proteome</keyword>
<keyword evidence="1" id="KW-0805">Transcription regulation</keyword>
<evidence type="ECO:0000256" key="1">
    <source>
        <dbReference type="ARBA" id="ARBA00023015"/>
    </source>
</evidence>
<dbReference type="PROSITE" id="PS50949">
    <property type="entry name" value="HTH_GNTR"/>
    <property type="match status" value="1"/>
</dbReference>
<comment type="caution">
    <text evidence="5">The sequence shown here is derived from an EMBL/GenBank/DDBJ whole genome shotgun (WGS) entry which is preliminary data.</text>
</comment>
<dbReference type="Gene3D" id="1.10.287.100">
    <property type="match status" value="1"/>
</dbReference>
<dbReference type="EMBL" id="JAYLLN010000011">
    <property type="protein sequence ID" value="MEI5984547.1"/>
    <property type="molecule type" value="Genomic_DNA"/>
</dbReference>
<evidence type="ECO:0000256" key="3">
    <source>
        <dbReference type="ARBA" id="ARBA00023163"/>
    </source>
</evidence>
<dbReference type="InterPro" id="IPR036390">
    <property type="entry name" value="WH_DNA-bd_sf"/>
</dbReference>
<reference evidence="5 6" key="1">
    <citation type="submission" date="2024-01" db="EMBL/GenBank/DDBJ databases">
        <title>Sphingobacterium tenebrionis sp. nov., a novel endophyte isolated from tenebrio molitor intestines.</title>
        <authorList>
            <person name="Zhang C."/>
        </authorList>
    </citation>
    <scope>NUCLEOTIDE SEQUENCE [LARGE SCALE GENOMIC DNA]</scope>
    <source>
        <strain evidence="5 6">PU5-4</strain>
    </source>
</reference>
<dbReference type="SMART" id="SM00345">
    <property type="entry name" value="HTH_GNTR"/>
    <property type="match status" value="1"/>
</dbReference>
<name>A0ABU8I4A0_9SPHI</name>
<dbReference type="SUPFAM" id="SSF46785">
    <property type="entry name" value="Winged helix' DNA-binding domain"/>
    <property type="match status" value="1"/>
</dbReference>
<dbReference type="PANTHER" id="PTHR38445">
    <property type="entry name" value="HTH-TYPE TRANSCRIPTIONAL REPRESSOR YTRA"/>
    <property type="match status" value="1"/>
</dbReference>
<keyword evidence="2" id="KW-0238">DNA-binding</keyword>
<evidence type="ECO:0000256" key="2">
    <source>
        <dbReference type="ARBA" id="ARBA00023125"/>
    </source>
</evidence>
<dbReference type="Gene3D" id="1.10.10.10">
    <property type="entry name" value="Winged helix-like DNA-binding domain superfamily/Winged helix DNA-binding domain"/>
    <property type="match status" value="1"/>
</dbReference>
<protein>
    <submittedName>
        <fullName evidence="5">GntR family transcriptional regulator</fullName>
    </submittedName>
</protein>
<organism evidence="5 6">
    <name type="scientific">Sphingobacterium tenebrionis</name>
    <dbReference type="NCBI Taxonomy" id="3111775"/>
    <lineage>
        <taxon>Bacteria</taxon>
        <taxon>Pseudomonadati</taxon>
        <taxon>Bacteroidota</taxon>
        <taxon>Sphingobacteriia</taxon>
        <taxon>Sphingobacteriales</taxon>
        <taxon>Sphingobacteriaceae</taxon>
        <taxon>Sphingobacterium</taxon>
    </lineage>
</organism>
<dbReference type="Proteomes" id="UP001363035">
    <property type="component" value="Unassembled WGS sequence"/>
</dbReference>
<evidence type="ECO:0000313" key="5">
    <source>
        <dbReference type="EMBL" id="MEI5984547.1"/>
    </source>
</evidence>
<proteinExistence type="predicted"/>
<dbReference type="CDD" id="cd07377">
    <property type="entry name" value="WHTH_GntR"/>
    <property type="match status" value="1"/>
</dbReference>
<gene>
    <name evidence="5" type="ORF">VJ786_06515</name>
</gene>
<sequence length="117" mass="13826">MKFSNEKPIYIQIIDLVMEKILKDEWKLDEKIPSVRELGALIEVNPNTVMRSYDKLQQDEIIYNKRGLGFFVSLDAKDRILHARRSNFLLHEAPNFFQMAKLLGISREELIQLYNDN</sequence>
<evidence type="ECO:0000259" key="4">
    <source>
        <dbReference type="PROSITE" id="PS50949"/>
    </source>
</evidence>
<evidence type="ECO:0000313" key="6">
    <source>
        <dbReference type="Proteomes" id="UP001363035"/>
    </source>
</evidence>
<dbReference type="InterPro" id="IPR036388">
    <property type="entry name" value="WH-like_DNA-bd_sf"/>
</dbReference>
<dbReference type="RefSeq" id="WP_099365913.1">
    <property type="nucleotide sequence ID" value="NZ_JAYLLN010000011.1"/>
</dbReference>
<dbReference type="Pfam" id="PF00392">
    <property type="entry name" value="GntR"/>
    <property type="match status" value="1"/>
</dbReference>
<keyword evidence="3" id="KW-0804">Transcription</keyword>
<accession>A0ABU8I4A0</accession>
<dbReference type="InterPro" id="IPR000524">
    <property type="entry name" value="Tscrpt_reg_HTH_GntR"/>
</dbReference>
<dbReference type="PANTHER" id="PTHR38445:SF10">
    <property type="entry name" value="GNTR-FAMILY TRANSCRIPTIONAL REGULATOR"/>
    <property type="match status" value="1"/>
</dbReference>
<feature type="domain" description="HTH gntR-type" evidence="4">
    <location>
        <begin position="7"/>
        <end position="75"/>
    </location>
</feature>